<dbReference type="OrthoDB" id="8048523at2759"/>
<evidence type="ECO:0000256" key="7">
    <source>
        <dbReference type="SAM" id="Phobius"/>
    </source>
</evidence>
<proteinExistence type="inferred from homology"/>
<evidence type="ECO:0000256" key="3">
    <source>
        <dbReference type="ARBA" id="ARBA00022989"/>
    </source>
</evidence>
<feature type="transmembrane region" description="Helical" evidence="7">
    <location>
        <begin position="65"/>
        <end position="89"/>
    </location>
</feature>
<keyword evidence="3 7" id="KW-1133">Transmembrane helix</keyword>
<evidence type="ECO:0000256" key="6">
    <source>
        <dbReference type="ARBA" id="ARBA00050768"/>
    </source>
</evidence>
<dbReference type="Gene3D" id="1.20.1280.290">
    <property type="match status" value="2"/>
</dbReference>
<evidence type="ECO:0000256" key="2">
    <source>
        <dbReference type="ARBA" id="ARBA00022692"/>
    </source>
</evidence>
<feature type="transmembrane region" description="Helical" evidence="7">
    <location>
        <begin position="230"/>
        <end position="251"/>
    </location>
</feature>
<dbReference type="FunFam" id="1.20.1280.290:FF:000038">
    <property type="entry name" value="PQ loop repeat containing 2"/>
    <property type="match status" value="1"/>
</dbReference>
<comment type="catalytic activity">
    <reaction evidence="6">
        <text>L-histidine(out) + L-arginine(in) = L-histidine(in) + L-arginine(out)</text>
        <dbReference type="Rhea" id="RHEA:71063"/>
        <dbReference type="ChEBI" id="CHEBI:32682"/>
        <dbReference type="ChEBI" id="CHEBI:57595"/>
    </reaction>
</comment>
<gene>
    <name evidence="8" type="ORF">CANCADRAFT_26327</name>
</gene>
<reference evidence="9" key="1">
    <citation type="submission" date="2016-02" db="EMBL/GenBank/DDBJ databases">
        <title>Comparative genomics of biotechnologically important yeasts.</title>
        <authorList>
            <consortium name="DOE Joint Genome Institute"/>
            <person name="Riley R."/>
            <person name="Haridas S."/>
            <person name="Wolfe K.H."/>
            <person name="Lopes M.R."/>
            <person name="Hittinger C.T."/>
            <person name="Goker M."/>
            <person name="Salamov A."/>
            <person name="Wisecaver J."/>
            <person name="Long T.M."/>
            <person name="Aerts A.L."/>
            <person name="Barry K."/>
            <person name="Choi C."/>
            <person name="Clum A."/>
            <person name="Coughlan A.Y."/>
            <person name="Deshpande S."/>
            <person name="Douglass A.P."/>
            <person name="Hanson S.J."/>
            <person name="Klenk H.-P."/>
            <person name="Labutti K."/>
            <person name="Lapidus A."/>
            <person name="Lindquist E."/>
            <person name="Lipzen A."/>
            <person name="Meier-Kolthoff J.P."/>
            <person name="Ohm R.A."/>
            <person name="Otillar R.P."/>
            <person name="Pangilinan J."/>
            <person name="Peng Y."/>
            <person name="Rokas A."/>
            <person name="Rosa C.A."/>
            <person name="Scheuner C."/>
            <person name="Sibirny A.A."/>
            <person name="Slot J.C."/>
            <person name="Stielow J.B."/>
            <person name="Sun H."/>
            <person name="Kurtzman C.P."/>
            <person name="Blackwell M."/>
            <person name="Jeffries T.W."/>
            <person name="Grigoriev I.V."/>
        </authorList>
    </citation>
    <scope>NUCLEOTIDE SEQUENCE [LARGE SCALE GENOMIC DNA]</scope>
    <source>
        <strain evidence="9">NRRL Y-17796</strain>
    </source>
</reference>
<dbReference type="Proteomes" id="UP000095023">
    <property type="component" value="Unassembled WGS sequence"/>
</dbReference>
<evidence type="ECO:0000313" key="9">
    <source>
        <dbReference type="Proteomes" id="UP000095023"/>
    </source>
</evidence>
<comment type="similarity">
    <text evidence="5">Belongs to the laat-1 family.</text>
</comment>
<dbReference type="GO" id="GO:0061459">
    <property type="term" value="F:L-arginine transmembrane transporter activity"/>
    <property type="evidence" value="ECO:0007669"/>
    <property type="project" value="EnsemblFungi"/>
</dbReference>
<dbReference type="SMART" id="SM00679">
    <property type="entry name" value="CTNS"/>
    <property type="match status" value="2"/>
</dbReference>
<accession>A0A1E4THT1</accession>
<keyword evidence="4 7" id="KW-0472">Membrane</keyword>
<dbReference type="EMBL" id="KV453842">
    <property type="protein sequence ID" value="ODV91267.1"/>
    <property type="molecule type" value="Genomic_DNA"/>
</dbReference>
<dbReference type="AlphaFoldDB" id="A0A1E4THT1"/>
<dbReference type="GO" id="GO:0034488">
    <property type="term" value="P:basic amino acid transmembrane export from vacuole"/>
    <property type="evidence" value="ECO:0007669"/>
    <property type="project" value="EnsemblFungi"/>
</dbReference>
<dbReference type="PANTHER" id="PTHR16201:SF34">
    <property type="entry name" value="LYSOSOMAL AMINO ACID TRANSPORTER 1"/>
    <property type="match status" value="1"/>
</dbReference>
<feature type="transmembrane region" description="Helical" evidence="7">
    <location>
        <begin position="154"/>
        <end position="171"/>
    </location>
</feature>
<protein>
    <submittedName>
        <fullName evidence="8">Uncharacterized protein</fullName>
    </submittedName>
</protein>
<keyword evidence="2 7" id="KW-0812">Transmembrane</keyword>
<evidence type="ECO:0000256" key="5">
    <source>
        <dbReference type="ARBA" id="ARBA00038039"/>
    </source>
</evidence>
<dbReference type="Pfam" id="PF04193">
    <property type="entry name" value="PQ-loop"/>
    <property type="match status" value="2"/>
</dbReference>
<dbReference type="GO" id="GO:0000329">
    <property type="term" value="C:fungal-type vacuole membrane"/>
    <property type="evidence" value="ECO:0007669"/>
    <property type="project" value="EnsemblFungi"/>
</dbReference>
<keyword evidence="9" id="KW-1185">Reference proteome</keyword>
<evidence type="ECO:0000256" key="4">
    <source>
        <dbReference type="ARBA" id="ARBA00023136"/>
    </source>
</evidence>
<comment type="subcellular location">
    <subcellularLocation>
        <location evidence="1">Membrane</location>
        <topology evidence="1">Multi-pass membrane protein</topology>
    </subcellularLocation>
</comment>
<sequence>MSVLYQRLSSLSACISLTSWLCAQLPQVIENHHMKSAAGLSLSFLTVWLAGDLTNLIGCILTKQLLFQTLLACYYTVIDLILLSQYFYYTKYAPNYVHWSRVPYGSVPSLPSPTVLSPRPASFHKSTSVVSVIALSRSVSALAASHSSANSDPVQVLGTTIAWVCTALYLCSRIPQIIHNFKRKSTRGLSPLLFAAAMTGNFTYTLSILFSVPSMPQAERAPFLMRELPYLLGSAGTVGFDITILTQTWAYRNRPPLKSSEMSELLNE</sequence>
<evidence type="ECO:0000313" key="8">
    <source>
        <dbReference type="EMBL" id="ODV91267.1"/>
    </source>
</evidence>
<dbReference type="PANTHER" id="PTHR16201">
    <property type="entry name" value="SEVEN TRANSMEMBRANE PROTEIN 1-RELATED"/>
    <property type="match status" value="1"/>
</dbReference>
<organism evidence="8 9">
    <name type="scientific">Tortispora caseinolytica NRRL Y-17796</name>
    <dbReference type="NCBI Taxonomy" id="767744"/>
    <lineage>
        <taxon>Eukaryota</taxon>
        <taxon>Fungi</taxon>
        <taxon>Dikarya</taxon>
        <taxon>Ascomycota</taxon>
        <taxon>Saccharomycotina</taxon>
        <taxon>Trigonopsidomycetes</taxon>
        <taxon>Trigonopsidales</taxon>
        <taxon>Trigonopsidaceae</taxon>
        <taxon>Tortispora</taxon>
    </lineage>
</organism>
<feature type="transmembrane region" description="Helical" evidence="7">
    <location>
        <begin position="39"/>
        <end position="58"/>
    </location>
</feature>
<dbReference type="InterPro" id="IPR006603">
    <property type="entry name" value="PQ-loop_rpt"/>
</dbReference>
<evidence type="ECO:0000256" key="1">
    <source>
        <dbReference type="ARBA" id="ARBA00004141"/>
    </source>
</evidence>
<feature type="transmembrane region" description="Helical" evidence="7">
    <location>
        <begin position="192"/>
        <end position="210"/>
    </location>
</feature>
<dbReference type="GO" id="GO:0034490">
    <property type="term" value="P:basic amino acid transmembrane import into vacuole"/>
    <property type="evidence" value="ECO:0007669"/>
    <property type="project" value="EnsemblFungi"/>
</dbReference>
<name>A0A1E4THT1_9ASCO</name>
<dbReference type="InterPro" id="IPR051415">
    <property type="entry name" value="LAAT-1"/>
</dbReference>
<dbReference type="FunFam" id="1.20.1280.290:FF:000009">
    <property type="entry name" value="PQ loop repeat family protein"/>
    <property type="match status" value="1"/>
</dbReference>